<evidence type="ECO:0008006" key="4">
    <source>
        <dbReference type="Google" id="ProtNLM"/>
    </source>
</evidence>
<evidence type="ECO:0000313" key="3">
    <source>
        <dbReference type="Proteomes" id="UP000245086"/>
    </source>
</evidence>
<evidence type="ECO:0000313" key="2">
    <source>
        <dbReference type="EMBL" id="GBF57055.1"/>
    </source>
</evidence>
<comment type="caution">
    <text evidence="2">The sequence shown here is derived from an EMBL/GenBank/DDBJ whole genome shotgun (WGS) entry which is preliminary data.</text>
</comment>
<keyword evidence="1" id="KW-1133">Transmembrane helix</keyword>
<gene>
    <name evidence="2" type="ORF">PbB2_00714</name>
</gene>
<dbReference type="RefSeq" id="WP_108983950.1">
    <property type="nucleotide sequence ID" value="NZ_BFBR01000002.1"/>
</dbReference>
<dbReference type="InterPro" id="IPR008621">
    <property type="entry name" value="Cbb3-typ_cyt_oxidase_comp"/>
</dbReference>
<proteinExistence type="predicted"/>
<accession>A0A2P2E7L3</accession>
<keyword evidence="1" id="KW-0812">Transmembrane</keyword>
<dbReference type="CDD" id="cd01324">
    <property type="entry name" value="cbb3_Oxidase_CcoQ"/>
    <property type="match status" value="1"/>
</dbReference>
<dbReference type="Proteomes" id="UP000245086">
    <property type="component" value="Unassembled WGS sequence"/>
</dbReference>
<protein>
    <recommendedName>
        <fullName evidence="4">Cbb3-type cytochrome c oxidase subunit 3</fullName>
    </recommendedName>
</protein>
<dbReference type="EMBL" id="BFBR01000002">
    <property type="protein sequence ID" value="GBF57055.1"/>
    <property type="molecule type" value="Genomic_DNA"/>
</dbReference>
<keyword evidence="1" id="KW-0472">Membrane</keyword>
<feature type="transmembrane region" description="Helical" evidence="1">
    <location>
        <begin position="12"/>
        <end position="31"/>
    </location>
</feature>
<sequence>MTYEQLSAFAQTSGMIYFMAIFAAVCLYVFWPSNRAKFDKAANMPLQDEEIDHVR</sequence>
<name>A0A2P2E7L3_9PROT</name>
<reference evidence="2 3" key="1">
    <citation type="journal article" date="2018" name="Genome Announc.">
        <title>Draft Genome Sequence of "Candidatus Phycosocius bacilliformis," an Alphaproteobacterial Ectosymbiont of the Hydrocarbon-Producing Green Alga Botryococcus braunii.</title>
        <authorList>
            <person name="Tanabe Y."/>
            <person name="Yamaguchi H."/>
            <person name="Watanabe M.M."/>
        </authorList>
    </citation>
    <scope>NUCLEOTIDE SEQUENCE [LARGE SCALE GENOMIC DNA]</scope>
    <source>
        <strain evidence="2 3">BOTRYCO-2</strain>
    </source>
</reference>
<evidence type="ECO:0000256" key="1">
    <source>
        <dbReference type="SAM" id="Phobius"/>
    </source>
</evidence>
<dbReference type="AlphaFoldDB" id="A0A2P2E7L3"/>
<keyword evidence="3" id="KW-1185">Reference proteome</keyword>
<organism evidence="2 3">
    <name type="scientific">Candidatus Phycosocius bacilliformis</name>
    <dbReference type="NCBI Taxonomy" id="1445552"/>
    <lineage>
        <taxon>Bacteria</taxon>
        <taxon>Pseudomonadati</taxon>
        <taxon>Pseudomonadota</taxon>
        <taxon>Alphaproteobacteria</taxon>
        <taxon>Caulobacterales</taxon>
        <taxon>Caulobacterales incertae sedis</taxon>
        <taxon>Candidatus Phycosocius</taxon>
    </lineage>
</organism>
<dbReference type="Pfam" id="PF05545">
    <property type="entry name" value="FixQ"/>
    <property type="match status" value="1"/>
</dbReference>
<dbReference type="OrthoDB" id="7173870at2"/>